<accession>A0ABY9BS51</accession>
<dbReference type="Proteomes" id="UP001227230">
    <property type="component" value="Chromosome 4"/>
</dbReference>
<gene>
    <name evidence="3" type="ORF">VitviT2T_004645</name>
</gene>
<dbReference type="CDD" id="cd02851">
    <property type="entry name" value="E_set_GO_C"/>
    <property type="match status" value="1"/>
</dbReference>
<organism evidence="3 4">
    <name type="scientific">Vitis vinifera</name>
    <name type="common">Grape</name>
    <dbReference type="NCBI Taxonomy" id="29760"/>
    <lineage>
        <taxon>Eukaryota</taxon>
        <taxon>Viridiplantae</taxon>
        <taxon>Streptophyta</taxon>
        <taxon>Embryophyta</taxon>
        <taxon>Tracheophyta</taxon>
        <taxon>Spermatophyta</taxon>
        <taxon>Magnoliopsida</taxon>
        <taxon>eudicotyledons</taxon>
        <taxon>Gunneridae</taxon>
        <taxon>Pentapetalae</taxon>
        <taxon>rosids</taxon>
        <taxon>Vitales</taxon>
        <taxon>Vitaceae</taxon>
        <taxon>Viteae</taxon>
        <taxon>Vitis</taxon>
    </lineage>
</organism>
<dbReference type="EMBL" id="CP126651">
    <property type="protein sequence ID" value="WJZ85085.1"/>
    <property type="molecule type" value="Genomic_DNA"/>
</dbReference>
<dbReference type="InterPro" id="IPR001849">
    <property type="entry name" value="PH_domain"/>
</dbReference>
<keyword evidence="4" id="KW-1185">Reference proteome</keyword>
<dbReference type="InterPro" id="IPR015202">
    <property type="entry name" value="GO-like_E_set"/>
</dbReference>
<dbReference type="SUPFAM" id="SSF50965">
    <property type="entry name" value="Galactose oxidase, central domain"/>
    <property type="match status" value="1"/>
</dbReference>
<dbReference type="Pfam" id="PF09118">
    <property type="entry name" value="GO-like_E_set"/>
    <property type="match status" value="1"/>
</dbReference>
<dbReference type="InterPro" id="IPR013666">
    <property type="entry name" value="PH_pln"/>
</dbReference>
<dbReference type="SUPFAM" id="SSF81296">
    <property type="entry name" value="E set domains"/>
    <property type="match status" value="1"/>
</dbReference>
<dbReference type="InterPro" id="IPR008546">
    <property type="entry name" value="VAN3-bd-like_auxin_canal"/>
</dbReference>
<dbReference type="InterPro" id="IPR011043">
    <property type="entry name" value="Gal_Oxase/kelch_b-propeller"/>
</dbReference>
<keyword evidence="1" id="KW-0732">Signal</keyword>
<sequence>MEFSLDCEMAFQFQPIFLLPLFFSQCFTHPIFSGDHTPFKGPLIDPFIALNGDKKYSDGSKENGGKGEYNGGWELVSHNSGVMAMHMVLLPRTNKVVMVEAANFGPSQVRLSRWKCRLFLRKRGINDEDCWAHAVEYNTKTAAIRPLKMVTNAWGSSGGLSANGTLVQAGGWSSGARTVRYLSGSKASRWIEYSCALSRKRWYSTQHILPNGRFVVIGGRRMFNYEFIPRRKKSTFKVFKLTFLERTTDDVENNLYPFVFLSTDGNLFIFANNRSILFNPITHKIIRRYPILSGGSRNYPASGMSALLPIQLRDPNPKVIRAEVIVCGGARPEAAKLADKGVYLTALQDCGRMEITAANATWTKEVMPTPRVMGDMLVLPTGDLLMLNGAKRGTSGWNFADDPNYVPVLYKPDGPITQRFTELKATSIARMYHSTSALLPDGTILVAGSNTKNYYFTRGTKYPTEFRVEKFYPPYLDPLRVSDRPKIETNFKRKMVKYGKGLTVVFKLKTILRVKLSDLKVTMYAPPFTTHGFSMNQRLLILAKRQLINTGGGRFRVSVVAPPSAKVAPPGYYLIFVVHQGLPSPGSIILTMSVGSCGGFKCPSRRLENIEEDGPASWLPETCAPPETPIESMEFLARSWSLSAMELAKALAADNLDKYSAFCSVGNEAEIHVASSVASEEAIIQQLPGGGSPPISPRDSDDMKELFLLHQALNPDFLSNQQLLRNGLYKSIMRGKTFGRWLKDQKERKKQEIRTHNAQLHAAVSVAGVAAAVAALAASNAASPEVLATQHKKPSKTSAAIASAAALVASHCIEIAEDMGADHDHILMAVNSAVNARTNGDIMTLTAGAATALRGAATLRARLQKGCGTATLVLSEEQIEEGRESNILIALNFVSRGGELLKRTRKGALHWKQVSFNIDSCWQVAVKMKSKHMAGTFTKKKKCVVSGVYCDIPAWPGREREESSEQRAYFGIKTDDRIIEFECRNNSDKQMWAEGIQYMLHCRASMI</sequence>
<dbReference type="Gene3D" id="2.130.10.80">
    <property type="entry name" value="Galactose oxidase/kelch, beta-propeller"/>
    <property type="match status" value="1"/>
</dbReference>
<dbReference type="Gene3D" id="2.60.40.10">
    <property type="entry name" value="Immunoglobulins"/>
    <property type="match status" value="1"/>
</dbReference>
<reference evidence="3 4" key="1">
    <citation type="journal article" date="2023" name="Hortic Res">
        <title>The complete reference genome for grapevine (Vitis vinifera L.) genetics and breeding.</title>
        <authorList>
            <person name="Shi X."/>
            <person name="Cao S."/>
            <person name="Wang X."/>
            <person name="Huang S."/>
            <person name="Wang Y."/>
            <person name="Liu Z."/>
            <person name="Liu W."/>
            <person name="Leng X."/>
            <person name="Peng Y."/>
            <person name="Wang N."/>
            <person name="Wang Y."/>
            <person name="Ma Z."/>
            <person name="Xu X."/>
            <person name="Zhang F."/>
            <person name="Xue H."/>
            <person name="Zhong H."/>
            <person name="Wang Y."/>
            <person name="Zhang K."/>
            <person name="Velt A."/>
            <person name="Avia K."/>
            <person name="Holtgrawe D."/>
            <person name="Grimplet J."/>
            <person name="Matus J.T."/>
            <person name="Ware D."/>
            <person name="Wu X."/>
            <person name="Wang H."/>
            <person name="Liu C."/>
            <person name="Fang Y."/>
            <person name="Rustenholz C."/>
            <person name="Cheng Z."/>
            <person name="Xiao H."/>
            <person name="Zhou Y."/>
        </authorList>
    </citation>
    <scope>NUCLEOTIDE SEQUENCE [LARGE SCALE GENOMIC DNA]</scope>
    <source>
        <strain evidence="4">cv. Pinot noir / PN40024</strain>
        <tissue evidence="3">Leaf</tissue>
    </source>
</reference>
<feature type="domain" description="PH" evidence="2">
    <location>
        <begin position="894"/>
        <end position="1003"/>
    </location>
</feature>
<dbReference type="Pfam" id="PF05703">
    <property type="entry name" value="Auxin_canalis"/>
    <property type="match status" value="1"/>
</dbReference>
<proteinExistence type="predicted"/>
<dbReference type="PANTHER" id="PTHR32208:SF103">
    <property type="entry name" value="GALACTOSE OXIDASE-LIKE EARLY SET DOMAIN-CONTAINING PROTEIN"/>
    <property type="match status" value="1"/>
</dbReference>
<protein>
    <recommendedName>
        <fullName evidence="2">PH domain-containing protein</fullName>
    </recommendedName>
</protein>
<evidence type="ECO:0000256" key="1">
    <source>
        <dbReference type="ARBA" id="ARBA00022729"/>
    </source>
</evidence>
<dbReference type="InterPro" id="IPR009880">
    <property type="entry name" value="Glyoxal_oxidase_N"/>
</dbReference>
<evidence type="ECO:0000259" key="2">
    <source>
        <dbReference type="SMART" id="SM00233"/>
    </source>
</evidence>
<name>A0ABY9BS51_VITVI</name>
<dbReference type="Pfam" id="PF07250">
    <property type="entry name" value="Glyoxal_oxid_N"/>
    <property type="match status" value="1"/>
</dbReference>
<evidence type="ECO:0000313" key="3">
    <source>
        <dbReference type="EMBL" id="WJZ85085.1"/>
    </source>
</evidence>
<dbReference type="SMART" id="SM00233">
    <property type="entry name" value="PH"/>
    <property type="match status" value="1"/>
</dbReference>
<dbReference type="InterPro" id="IPR014756">
    <property type="entry name" value="Ig_E-set"/>
</dbReference>
<evidence type="ECO:0000313" key="4">
    <source>
        <dbReference type="Proteomes" id="UP001227230"/>
    </source>
</evidence>
<dbReference type="InterPro" id="IPR037293">
    <property type="entry name" value="Gal_Oxidase_central_sf"/>
</dbReference>
<dbReference type="PANTHER" id="PTHR32208">
    <property type="entry name" value="SECRETED PROTEIN-RELATED"/>
    <property type="match status" value="1"/>
</dbReference>
<dbReference type="InterPro" id="IPR013783">
    <property type="entry name" value="Ig-like_fold"/>
</dbReference>
<dbReference type="Pfam" id="PF08458">
    <property type="entry name" value="PH_2"/>
    <property type="match status" value="1"/>
</dbReference>